<name>A0ABD0JV37_9CAEN</name>
<comment type="caution">
    <text evidence="2">The sequence shown here is derived from an EMBL/GenBank/DDBJ whole genome shotgun (WGS) entry which is preliminary data.</text>
</comment>
<organism evidence="2 3">
    <name type="scientific">Batillaria attramentaria</name>
    <dbReference type="NCBI Taxonomy" id="370345"/>
    <lineage>
        <taxon>Eukaryota</taxon>
        <taxon>Metazoa</taxon>
        <taxon>Spiralia</taxon>
        <taxon>Lophotrochozoa</taxon>
        <taxon>Mollusca</taxon>
        <taxon>Gastropoda</taxon>
        <taxon>Caenogastropoda</taxon>
        <taxon>Sorbeoconcha</taxon>
        <taxon>Cerithioidea</taxon>
        <taxon>Batillariidae</taxon>
        <taxon>Batillaria</taxon>
    </lineage>
</organism>
<feature type="compositionally biased region" description="Basic and acidic residues" evidence="1">
    <location>
        <begin position="8"/>
        <end position="22"/>
    </location>
</feature>
<proteinExistence type="predicted"/>
<feature type="compositionally biased region" description="Polar residues" evidence="1">
    <location>
        <begin position="63"/>
        <end position="80"/>
    </location>
</feature>
<evidence type="ECO:0000313" key="3">
    <source>
        <dbReference type="Proteomes" id="UP001519460"/>
    </source>
</evidence>
<evidence type="ECO:0000256" key="1">
    <source>
        <dbReference type="SAM" id="MobiDB-lite"/>
    </source>
</evidence>
<sequence length="80" mass="8002">MESAAADRNSKKIEAGRDKEGEGGETARLGTTGSNRSKATEVAGGKGTMLGKKAPATGRVEAGSQSGATSGTRFTVNLST</sequence>
<dbReference type="Proteomes" id="UP001519460">
    <property type="component" value="Unassembled WGS sequence"/>
</dbReference>
<keyword evidence="3" id="KW-1185">Reference proteome</keyword>
<protein>
    <submittedName>
        <fullName evidence="2">Uncharacterized protein</fullName>
    </submittedName>
</protein>
<evidence type="ECO:0000313" key="2">
    <source>
        <dbReference type="EMBL" id="KAK7478773.1"/>
    </source>
</evidence>
<feature type="region of interest" description="Disordered" evidence="1">
    <location>
        <begin position="1"/>
        <end position="80"/>
    </location>
</feature>
<accession>A0ABD0JV37</accession>
<reference evidence="2 3" key="1">
    <citation type="journal article" date="2023" name="Sci. Data">
        <title>Genome assembly of the Korean intertidal mud-creeper Batillaria attramentaria.</title>
        <authorList>
            <person name="Patra A.K."/>
            <person name="Ho P.T."/>
            <person name="Jun S."/>
            <person name="Lee S.J."/>
            <person name="Kim Y."/>
            <person name="Won Y.J."/>
        </authorList>
    </citation>
    <scope>NUCLEOTIDE SEQUENCE [LARGE SCALE GENOMIC DNA]</scope>
    <source>
        <strain evidence="2">Wonlab-2016</strain>
    </source>
</reference>
<gene>
    <name evidence="2" type="ORF">BaRGS_00029984</name>
</gene>
<dbReference type="AlphaFoldDB" id="A0ABD0JV37"/>
<dbReference type="EMBL" id="JACVVK020000317">
    <property type="protein sequence ID" value="KAK7478773.1"/>
    <property type="molecule type" value="Genomic_DNA"/>
</dbReference>